<dbReference type="AlphaFoldDB" id="A0AAD7JFM2"/>
<organism evidence="1 2">
    <name type="scientific">Mycena metata</name>
    <dbReference type="NCBI Taxonomy" id="1033252"/>
    <lineage>
        <taxon>Eukaryota</taxon>
        <taxon>Fungi</taxon>
        <taxon>Dikarya</taxon>
        <taxon>Basidiomycota</taxon>
        <taxon>Agaricomycotina</taxon>
        <taxon>Agaricomycetes</taxon>
        <taxon>Agaricomycetidae</taxon>
        <taxon>Agaricales</taxon>
        <taxon>Marasmiineae</taxon>
        <taxon>Mycenaceae</taxon>
        <taxon>Mycena</taxon>
    </lineage>
</organism>
<comment type="caution">
    <text evidence="1">The sequence shown here is derived from an EMBL/GenBank/DDBJ whole genome shotgun (WGS) entry which is preliminary data.</text>
</comment>
<accession>A0AAD7JFM2</accession>
<evidence type="ECO:0000313" key="2">
    <source>
        <dbReference type="Proteomes" id="UP001215598"/>
    </source>
</evidence>
<reference evidence="1" key="1">
    <citation type="submission" date="2023-03" db="EMBL/GenBank/DDBJ databases">
        <title>Massive genome expansion in bonnet fungi (Mycena s.s.) driven by repeated elements and novel gene families across ecological guilds.</title>
        <authorList>
            <consortium name="Lawrence Berkeley National Laboratory"/>
            <person name="Harder C.B."/>
            <person name="Miyauchi S."/>
            <person name="Viragh M."/>
            <person name="Kuo A."/>
            <person name="Thoen E."/>
            <person name="Andreopoulos B."/>
            <person name="Lu D."/>
            <person name="Skrede I."/>
            <person name="Drula E."/>
            <person name="Henrissat B."/>
            <person name="Morin E."/>
            <person name="Kohler A."/>
            <person name="Barry K."/>
            <person name="LaButti K."/>
            <person name="Morin E."/>
            <person name="Salamov A."/>
            <person name="Lipzen A."/>
            <person name="Mereny Z."/>
            <person name="Hegedus B."/>
            <person name="Baldrian P."/>
            <person name="Stursova M."/>
            <person name="Weitz H."/>
            <person name="Taylor A."/>
            <person name="Grigoriev I.V."/>
            <person name="Nagy L.G."/>
            <person name="Martin F."/>
            <person name="Kauserud H."/>
        </authorList>
    </citation>
    <scope>NUCLEOTIDE SEQUENCE</scope>
    <source>
        <strain evidence="1">CBHHK182m</strain>
    </source>
</reference>
<sequence length="143" mass="15884">MTLACAASIALSSLASERRRMQTTLARNFGDFSKKRIIFAAQSQGEPAIATGLRSKKREDLSAYPQPESNGKSAVGACGLTDGICTLHSFYFAIPGRPKRWIILDWLGQRNSQSIFAPLRFADDSIQNQNFRRRCPRTTATEK</sequence>
<name>A0AAD7JFM2_9AGAR</name>
<proteinExistence type="predicted"/>
<gene>
    <name evidence="1" type="ORF">B0H16DRAFT_1455040</name>
</gene>
<protein>
    <submittedName>
        <fullName evidence="1">Uncharacterized protein</fullName>
    </submittedName>
</protein>
<evidence type="ECO:0000313" key="1">
    <source>
        <dbReference type="EMBL" id="KAJ7763786.1"/>
    </source>
</evidence>
<keyword evidence="2" id="KW-1185">Reference proteome</keyword>
<dbReference type="Proteomes" id="UP001215598">
    <property type="component" value="Unassembled WGS sequence"/>
</dbReference>
<dbReference type="EMBL" id="JARKIB010000029">
    <property type="protein sequence ID" value="KAJ7763786.1"/>
    <property type="molecule type" value="Genomic_DNA"/>
</dbReference>